<comment type="catalytic activity">
    <reaction evidence="14">
        <text>L-pipecolate + NADP(+) = Delta(1)-piperideine-2-carboxylate + NADPH + H(+)</text>
        <dbReference type="Rhea" id="RHEA:12524"/>
        <dbReference type="ChEBI" id="CHEBI:15378"/>
        <dbReference type="ChEBI" id="CHEBI:57783"/>
        <dbReference type="ChEBI" id="CHEBI:58349"/>
        <dbReference type="ChEBI" id="CHEBI:61185"/>
        <dbReference type="ChEBI" id="CHEBI:77631"/>
        <dbReference type="EC" id="1.5.1.1"/>
    </reaction>
    <physiologicalReaction direction="right-to-left" evidence="14">
        <dbReference type="Rhea" id="RHEA:12526"/>
    </physiologicalReaction>
</comment>
<dbReference type="InterPro" id="IPR003462">
    <property type="entry name" value="ODC_Mu_crystall"/>
</dbReference>
<dbReference type="InterPro" id="IPR023401">
    <property type="entry name" value="ODC_N"/>
</dbReference>
<evidence type="ECO:0000256" key="10">
    <source>
        <dbReference type="ARBA" id="ARBA00093248"/>
    </source>
</evidence>
<dbReference type="Gene3D" id="3.30.1780.10">
    <property type="entry name" value="ornithine cyclodeaminase, domain 1"/>
    <property type="match status" value="1"/>
</dbReference>
<comment type="subunit">
    <text evidence="15">Homodimer. Binds the thyroid hormone triiodothyronine (T3); T3 binding inhibits enzymatic activity.</text>
</comment>
<comment type="catalytic activity">
    <reaction evidence="10">
        <text>(R)-lanthionine ketimine + NADPH + 2 H(+) = (3R,5R)-1,4-thiomorpholine-3,5-dicarboxylate + NADP(+)</text>
        <dbReference type="Rhea" id="RHEA:68040"/>
        <dbReference type="ChEBI" id="CHEBI:15378"/>
        <dbReference type="ChEBI" id="CHEBI:57783"/>
        <dbReference type="ChEBI" id="CHEBI:58349"/>
        <dbReference type="ChEBI" id="CHEBI:176891"/>
        <dbReference type="ChEBI" id="CHEBI:176892"/>
    </reaction>
    <physiologicalReaction direction="left-to-right" evidence="10">
        <dbReference type="Rhea" id="RHEA:68041"/>
    </physiologicalReaction>
</comment>
<evidence type="ECO:0000256" key="16">
    <source>
        <dbReference type="ARBA" id="ARBA00093598"/>
    </source>
</evidence>
<comment type="catalytic activity">
    <reaction evidence="13">
        <text>L-proline + NAD(+) = 1-pyrroline-2-carboxylate + NADH + H(+)</text>
        <dbReference type="Rhea" id="RHEA:20321"/>
        <dbReference type="ChEBI" id="CHEBI:15378"/>
        <dbReference type="ChEBI" id="CHEBI:39785"/>
        <dbReference type="ChEBI" id="CHEBI:57540"/>
        <dbReference type="ChEBI" id="CHEBI:57945"/>
        <dbReference type="ChEBI" id="CHEBI:60039"/>
        <dbReference type="EC" id="1.5.1.1"/>
    </reaction>
    <physiologicalReaction direction="right-to-left" evidence="13">
        <dbReference type="Rhea" id="RHEA:20323"/>
    </physiologicalReaction>
</comment>
<dbReference type="EMBL" id="OA887722">
    <property type="protein sequence ID" value="CAD7283592.1"/>
    <property type="molecule type" value="Genomic_DNA"/>
</dbReference>
<dbReference type="EC" id="1.5.1.25" evidence="2"/>
<evidence type="ECO:0000256" key="6">
    <source>
        <dbReference type="ARBA" id="ARBA00093197"/>
    </source>
</evidence>
<evidence type="ECO:0000256" key="4">
    <source>
        <dbReference type="ARBA" id="ARBA00033420"/>
    </source>
</evidence>
<organism evidence="18">
    <name type="scientific">Notodromas monacha</name>
    <dbReference type="NCBI Taxonomy" id="399045"/>
    <lineage>
        <taxon>Eukaryota</taxon>
        <taxon>Metazoa</taxon>
        <taxon>Ecdysozoa</taxon>
        <taxon>Arthropoda</taxon>
        <taxon>Crustacea</taxon>
        <taxon>Oligostraca</taxon>
        <taxon>Ostracoda</taxon>
        <taxon>Podocopa</taxon>
        <taxon>Podocopida</taxon>
        <taxon>Cypridocopina</taxon>
        <taxon>Cypridoidea</taxon>
        <taxon>Cyprididae</taxon>
        <taxon>Notodromas</taxon>
    </lineage>
</organism>
<dbReference type="GO" id="GO:0050241">
    <property type="term" value="F:pyrroline-2-carboxylate reductase activity"/>
    <property type="evidence" value="ECO:0007669"/>
    <property type="project" value="UniProtKB-EC"/>
</dbReference>
<dbReference type="PIRSF" id="PIRSF001439">
    <property type="entry name" value="CryM"/>
    <property type="match status" value="1"/>
</dbReference>
<evidence type="ECO:0000256" key="11">
    <source>
        <dbReference type="ARBA" id="ARBA00093250"/>
    </source>
</evidence>
<dbReference type="EMBL" id="CAJPEX010005685">
    <property type="protein sequence ID" value="CAG0923744.1"/>
    <property type="molecule type" value="Genomic_DNA"/>
</dbReference>
<evidence type="ECO:0000256" key="12">
    <source>
        <dbReference type="ARBA" id="ARBA00093263"/>
    </source>
</evidence>
<comment type="catalytic activity">
    <reaction evidence="6">
        <text>Delta(2)-thiazoline-2-carboxylate + NADPH + 2 H(+) = L-thiazolidine-2-carboxylate + NADP(+)</text>
        <dbReference type="Rhea" id="RHEA:68072"/>
        <dbReference type="ChEBI" id="CHEBI:15378"/>
        <dbReference type="ChEBI" id="CHEBI:57783"/>
        <dbReference type="ChEBI" id="CHEBI:58349"/>
        <dbReference type="ChEBI" id="CHEBI:176895"/>
        <dbReference type="ChEBI" id="CHEBI:176896"/>
    </reaction>
    <physiologicalReaction direction="left-to-right" evidence="6">
        <dbReference type="Rhea" id="RHEA:68073"/>
    </physiologicalReaction>
</comment>
<dbReference type="SUPFAM" id="SSF51735">
    <property type="entry name" value="NAD(P)-binding Rossmann-fold domains"/>
    <property type="match status" value="1"/>
</dbReference>
<comment type="catalytic activity">
    <reaction evidence="12">
        <text>(3R)-1,4-thiomorpholine-3-carboxylate + NADP(+) = 3,4-dehydrothiomorpholine-3-carboxylate + NADPH + 2 H(+)</text>
        <dbReference type="Rhea" id="RHEA:12500"/>
        <dbReference type="ChEBI" id="CHEBI:15378"/>
        <dbReference type="ChEBI" id="CHEBI:57783"/>
        <dbReference type="ChEBI" id="CHEBI:58349"/>
        <dbReference type="ChEBI" id="CHEBI:58517"/>
        <dbReference type="ChEBI" id="CHEBI:176873"/>
        <dbReference type="EC" id="1.5.1.25"/>
    </reaction>
    <physiologicalReaction direction="right-to-left" evidence="12">
        <dbReference type="Rhea" id="RHEA:12502"/>
    </physiologicalReaction>
</comment>
<dbReference type="GO" id="GO:0005737">
    <property type="term" value="C:cytoplasm"/>
    <property type="evidence" value="ECO:0007669"/>
    <property type="project" value="TreeGrafter"/>
</dbReference>
<comment type="catalytic activity">
    <reaction evidence="8">
        <text>(3R)-1,4-thiomorpholine-3-carboxylate + NAD(+) = 3,4-dehydrothiomorpholine-3-carboxylate + NADH + 2 H(+)</text>
        <dbReference type="Rhea" id="RHEA:12504"/>
        <dbReference type="ChEBI" id="CHEBI:15378"/>
        <dbReference type="ChEBI" id="CHEBI:57540"/>
        <dbReference type="ChEBI" id="CHEBI:57945"/>
        <dbReference type="ChEBI" id="CHEBI:58517"/>
        <dbReference type="ChEBI" id="CHEBI:176873"/>
        <dbReference type="EC" id="1.5.1.25"/>
    </reaction>
    <physiologicalReaction direction="right-to-left" evidence="8">
        <dbReference type="Rhea" id="RHEA:12506"/>
    </physiologicalReaction>
</comment>
<dbReference type="AlphaFoldDB" id="A0A7R9BZL4"/>
<dbReference type="GO" id="GO:0042562">
    <property type="term" value="F:hormone binding"/>
    <property type="evidence" value="ECO:0007669"/>
    <property type="project" value="TreeGrafter"/>
</dbReference>
<evidence type="ECO:0000256" key="5">
    <source>
        <dbReference type="ARBA" id="ARBA00093190"/>
    </source>
</evidence>
<dbReference type="Proteomes" id="UP000678499">
    <property type="component" value="Unassembled WGS sequence"/>
</dbReference>
<evidence type="ECO:0000256" key="7">
    <source>
        <dbReference type="ARBA" id="ARBA00093203"/>
    </source>
</evidence>
<protein>
    <recommendedName>
        <fullName evidence="3">Ketimine reductase mu-crystallin</fullName>
        <ecNumber evidence="16">1.5.1.1</ecNumber>
        <ecNumber evidence="2">1.5.1.25</ecNumber>
    </recommendedName>
    <alternativeName>
        <fullName evidence="17">1-piperideine-2-carboxylate/1-pyrroline-2-carboxylate reductase</fullName>
    </alternativeName>
    <alternativeName>
        <fullName evidence="4">NADP-regulated thyroid-hormone-binding protein</fullName>
    </alternativeName>
</protein>
<evidence type="ECO:0000313" key="18">
    <source>
        <dbReference type="EMBL" id="CAD7283592.1"/>
    </source>
</evidence>
<comment type="catalytic activity">
    <reaction evidence="7">
        <text>L-proline + NADP(+) = 1-pyrroline-2-carboxylate + NADPH + H(+)</text>
        <dbReference type="Rhea" id="RHEA:20317"/>
        <dbReference type="ChEBI" id="CHEBI:15378"/>
        <dbReference type="ChEBI" id="CHEBI:39785"/>
        <dbReference type="ChEBI" id="CHEBI:57783"/>
        <dbReference type="ChEBI" id="CHEBI:58349"/>
        <dbReference type="ChEBI" id="CHEBI:60039"/>
        <dbReference type="EC" id="1.5.1.1"/>
    </reaction>
    <physiologicalReaction direction="right-to-left" evidence="7">
        <dbReference type="Rhea" id="RHEA:20319"/>
    </physiologicalReaction>
</comment>
<sequence>MATPVMEKTEMVFIDKAFVLENLPWDPLILAMENALRIFSDTKNNTAEEQVLQPSIFCSRWLGVMPAAITTPDKDILATKLVTVYPENGAKSLPSHHAIIVLFDCTSGSIKAVLDGEVITEKRTAAVSAVAAKYLASTSRTVLAVLGSGVQGKAHIEAFLHLFKDIKQVRIWNHRAEGAENLAGKMRVLYPDVEIVACESVELAVSSANMIVTATSSKTPILHHSHVQPGTFIAAVGAPRKDWREMSPELVAKSVLIVDSVDAATVEAGDIVCTPNAKICAEIGQVLGQQVVPRLLGNRTPEDVVIFKSLGLALEDAAAADLVYREFVRKCKKT</sequence>
<dbReference type="OrthoDB" id="41492at2759"/>
<gene>
    <name evidence="18" type="ORF">NMOB1V02_LOCUS11205</name>
</gene>
<evidence type="ECO:0000256" key="1">
    <source>
        <dbReference type="ARBA" id="ARBA00008903"/>
    </source>
</evidence>
<keyword evidence="19" id="KW-1185">Reference proteome</keyword>
<evidence type="ECO:0000256" key="9">
    <source>
        <dbReference type="ARBA" id="ARBA00093227"/>
    </source>
</evidence>
<evidence type="ECO:0000256" key="15">
    <source>
        <dbReference type="ARBA" id="ARBA00093567"/>
    </source>
</evidence>
<name>A0A7R9BZL4_9CRUS</name>
<accession>A0A7R9BZL4</accession>
<evidence type="ECO:0000313" key="19">
    <source>
        <dbReference type="Proteomes" id="UP000678499"/>
    </source>
</evidence>
<dbReference type="PANTHER" id="PTHR13812">
    <property type="entry name" value="KETIMINE REDUCTASE MU-CRYSTALLIN"/>
    <property type="match status" value="1"/>
</dbReference>
<comment type="catalytic activity">
    <reaction evidence="9">
        <text>(S)-cystathionine ketimine + NADPH + 2 H(+) = (3R,5S)-2,3,5,6,7-pentahydro-1,4-thiazepine-3,5-dicarboxylate + NADP(+)</text>
        <dbReference type="Rhea" id="RHEA:68036"/>
        <dbReference type="ChEBI" id="CHEBI:15378"/>
        <dbReference type="ChEBI" id="CHEBI:57783"/>
        <dbReference type="ChEBI" id="CHEBI:58349"/>
        <dbReference type="ChEBI" id="CHEBI:176808"/>
        <dbReference type="ChEBI" id="CHEBI:176810"/>
    </reaction>
    <physiologicalReaction direction="left-to-right" evidence="9">
        <dbReference type="Rhea" id="RHEA:68037"/>
    </physiologicalReaction>
</comment>
<dbReference type="GO" id="GO:0047127">
    <property type="term" value="F:thiomorpholine-carboxylate dehydrogenase activity"/>
    <property type="evidence" value="ECO:0007669"/>
    <property type="project" value="UniProtKB-EC"/>
</dbReference>
<dbReference type="Gene3D" id="3.40.50.720">
    <property type="entry name" value="NAD(P)-binding Rossmann-like Domain"/>
    <property type="match status" value="1"/>
</dbReference>
<evidence type="ECO:0000256" key="3">
    <source>
        <dbReference type="ARBA" id="ARBA00015173"/>
    </source>
</evidence>
<evidence type="ECO:0000256" key="8">
    <source>
        <dbReference type="ARBA" id="ARBA00093226"/>
    </source>
</evidence>
<dbReference type="PANTHER" id="PTHR13812:SF19">
    <property type="entry name" value="KETIMINE REDUCTASE MU-CRYSTALLIN"/>
    <property type="match status" value="1"/>
</dbReference>
<proteinExistence type="inferred from homology"/>
<comment type="catalytic activity">
    <reaction evidence="5">
        <text>L-pipecolate + NAD(+) = Delta(1)-piperideine-2-carboxylate + NADH + H(+)</text>
        <dbReference type="Rhea" id="RHEA:30807"/>
        <dbReference type="ChEBI" id="CHEBI:15378"/>
        <dbReference type="ChEBI" id="CHEBI:57540"/>
        <dbReference type="ChEBI" id="CHEBI:57945"/>
        <dbReference type="ChEBI" id="CHEBI:61185"/>
        <dbReference type="ChEBI" id="CHEBI:77631"/>
        <dbReference type="EC" id="1.5.1.1"/>
    </reaction>
    <physiologicalReaction direction="right-to-left" evidence="5">
        <dbReference type="Rhea" id="RHEA:30809"/>
    </physiologicalReaction>
</comment>
<comment type="similarity">
    <text evidence="1">Belongs to the ornithine cyclodeaminase/mu-crystallin family.</text>
</comment>
<reference evidence="18" key="1">
    <citation type="submission" date="2020-11" db="EMBL/GenBank/DDBJ databases">
        <authorList>
            <person name="Tran Van P."/>
        </authorList>
    </citation>
    <scope>NUCLEOTIDE SEQUENCE</scope>
</reference>
<dbReference type="EC" id="1.5.1.1" evidence="16"/>
<evidence type="ECO:0000256" key="14">
    <source>
        <dbReference type="ARBA" id="ARBA00093273"/>
    </source>
</evidence>
<evidence type="ECO:0000256" key="13">
    <source>
        <dbReference type="ARBA" id="ARBA00093264"/>
    </source>
</evidence>
<evidence type="ECO:0000256" key="2">
    <source>
        <dbReference type="ARBA" id="ARBA00012883"/>
    </source>
</evidence>
<comment type="catalytic activity">
    <reaction evidence="11">
        <text>(S)-cystathionine ketimine + NADH + 2 H(+) = (3R,5S)-2,3,5,6,7-pentahydro-1,4-thiazepine-3,5-dicarboxylate + NAD(+)</text>
        <dbReference type="Rhea" id="RHEA:68032"/>
        <dbReference type="ChEBI" id="CHEBI:15378"/>
        <dbReference type="ChEBI" id="CHEBI:57540"/>
        <dbReference type="ChEBI" id="CHEBI:57945"/>
        <dbReference type="ChEBI" id="CHEBI:176808"/>
        <dbReference type="ChEBI" id="CHEBI:176810"/>
    </reaction>
    <physiologicalReaction direction="left-to-right" evidence="11">
        <dbReference type="Rhea" id="RHEA:68033"/>
    </physiologicalReaction>
</comment>
<dbReference type="InterPro" id="IPR036291">
    <property type="entry name" value="NAD(P)-bd_dom_sf"/>
</dbReference>
<dbReference type="Pfam" id="PF02423">
    <property type="entry name" value="OCD_Mu_crystall"/>
    <property type="match status" value="1"/>
</dbReference>
<evidence type="ECO:0000256" key="17">
    <source>
        <dbReference type="ARBA" id="ARBA00093650"/>
    </source>
</evidence>